<organism evidence="2 3">
    <name type="scientific">Paraburkholderia hospita</name>
    <dbReference type="NCBI Taxonomy" id="169430"/>
    <lineage>
        <taxon>Bacteria</taxon>
        <taxon>Pseudomonadati</taxon>
        <taxon>Pseudomonadota</taxon>
        <taxon>Betaproteobacteria</taxon>
        <taxon>Burkholderiales</taxon>
        <taxon>Burkholderiaceae</taxon>
        <taxon>Paraburkholderia</taxon>
    </lineage>
</organism>
<dbReference type="Proteomes" id="UP000004980">
    <property type="component" value="Unassembled WGS sequence"/>
</dbReference>
<dbReference type="InterPro" id="IPR050177">
    <property type="entry name" value="Lipid_A_modif_metabolic_enz"/>
</dbReference>
<evidence type="ECO:0000313" key="3">
    <source>
        <dbReference type="Proteomes" id="UP000004980"/>
    </source>
</evidence>
<gene>
    <name evidence="2" type="ORF">WQE_33921</name>
</gene>
<dbReference type="EMBL" id="AKAU01000193">
    <property type="protein sequence ID" value="EIM96458.1"/>
    <property type="molecule type" value="Genomic_DNA"/>
</dbReference>
<dbReference type="PANTHER" id="PTHR43245:SF58">
    <property type="entry name" value="BLL5923 PROTEIN"/>
    <property type="match status" value="1"/>
</dbReference>
<evidence type="ECO:0000313" key="2">
    <source>
        <dbReference type="EMBL" id="EIM96458.1"/>
    </source>
</evidence>
<dbReference type="PANTHER" id="PTHR43245">
    <property type="entry name" value="BIFUNCTIONAL POLYMYXIN RESISTANCE PROTEIN ARNA"/>
    <property type="match status" value="1"/>
</dbReference>
<dbReference type="SUPFAM" id="SSF51735">
    <property type="entry name" value="NAD(P)-binding Rossmann-fold domains"/>
    <property type="match status" value="1"/>
</dbReference>
<name>A0ABP2PF86_9BURK</name>
<dbReference type="RefSeq" id="WP_007589014.1">
    <property type="nucleotide sequence ID" value="NZ_AKAU01000193.1"/>
</dbReference>
<dbReference type="InterPro" id="IPR036291">
    <property type="entry name" value="NAD(P)-bd_dom_sf"/>
</dbReference>
<comment type="caution">
    <text evidence="2">The sequence shown here is derived from an EMBL/GenBank/DDBJ whole genome shotgun (WGS) entry which is preliminary data.</text>
</comment>
<reference evidence="2 3" key="1">
    <citation type="journal article" date="2012" name="J. Bacteriol.">
        <title>Draft Genome Sequence of the Soil Bacterium Burkholderia terrae Strain BS001, Which Interacts with Fungal Surface Structures.</title>
        <authorList>
            <person name="Nazir R."/>
            <person name="Hansen M.A."/>
            <person name="Sorensen S."/>
            <person name="van Elsas J.D."/>
        </authorList>
    </citation>
    <scope>NUCLEOTIDE SEQUENCE [LARGE SCALE GENOMIC DNA]</scope>
    <source>
        <strain evidence="2 3">BS001</strain>
    </source>
</reference>
<dbReference type="Pfam" id="PF01370">
    <property type="entry name" value="Epimerase"/>
    <property type="match status" value="1"/>
</dbReference>
<accession>A0ABP2PF86</accession>
<dbReference type="Gene3D" id="3.40.50.720">
    <property type="entry name" value="NAD(P)-binding Rossmann-like Domain"/>
    <property type="match status" value="1"/>
</dbReference>
<dbReference type="InterPro" id="IPR001509">
    <property type="entry name" value="Epimerase_deHydtase"/>
</dbReference>
<evidence type="ECO:0000259" key="1">
    <source>
        <dbReference type="Pfam" id="PF01370"/>
    </source>
</evidence>
<dbReference type="CDD" id="cd05232">
    <property type="entry name" value="UDP_G4E_4_SDR_e"/>
    <property type="match status" value="1"/>
</dbReference>
<protein>
    <submittedName>
        <fullName evidence="2">NAD-dependent epimerase/dehydratase</fullName>
    </submittedName>
</protein>
<proteinExistence type="predicted"/>
<keyword evidence="3" id="KW-1185">Reference proteome</keyword>
<sequence>MTLCAVVTGASGFVGRVLSSAIIEQGGHVIGLVRQPRTTVDGVEECVMSAPDFADLDACWPRDRQCDVVVHLAARVHMMRDTAADPFATYRETNVEGSLRIARAAHEAGARRMVFVSSIKALGDSDGGRPLRESDEPRPIDPYGISKLEAERALRSYGQQTGLEVVIVRPPLVYGPGVRANFLQLVRALAKGVPLPLGAIAARRSMVFVENLASALAECATNPRAAGETFHVADSDDLSVTELARILADQLGAPRRLVPVPVPWLRLAGKLTRRSDQVERLIGSLQLDSSRIREVLNWQPPYTIEQGLSKTALWFRSSH</sequence>
<feature type="domain" description="NAD-dependent epimerase/dehydratase" evidence="1">
    <location>
        <begin position="6"/>
        <end position="232"/>
    </location>
</feature>